<dbReference type="Proteomes" id="UP000178820">
    <property type="component" value="Unassembled WGS sequence"/>
</dbReference>
<accession>A0A1G2I385</accession>
<proteinExistence type="predicted"/>
<organism evidence="1 2">
    <name type="scientific">Candidatus Staskawiczbacteria bacterium RIFCSPHIGHO2_02_FULL_42_22</name>
    <dbReference type="NCBI Taxonomy" id="1802207"/>
    <lineage>
        <taxon>Bacteria</taxon>
        <taxon>Candidatus Staskawicziibacteriota</taxon>
    </lineage>
</organism>
<evidence type="ECO:0000313" key="2">
    <source>
        <dbReference type="Proteomes" id="UP000178820"/>
    </source>
</evidence>
<dbReference type="EMBL" id="MHOT01000013">
    <property type="protein sequence ID" value="OGZ69215.1"/>
    <property type="molecule type" value="Genomic_DNA"/>
</dbReference>
<gene>
    <name evidence="1" type="ORF">A3D44_00815</name>
</gene>
<protein>
    <submittedName>
        <fullName evidence="1">Uncharacterized protein</fullName>
    </submittedName>
</protein>
<comment type="caution">
    <text evidence="1">The sequence shown here is derived from an EMBL/GenBank/DDBJ whole genome shotgun (WGS) entry which is preliminary data.</text>
</comment>
<reference evidence="1 2" key="1">
    <citation type="journal article" date="2016" name="Nat. Commun.">
        <title>Thousands of microbial genomes shed light on interconnected biogeochemical processes in an aquifer system.</title>
        <authorList>
            <person name="Anantharaman K."/>
            <person name="Brown C.T."/>
            <person name="Hug L.A."/>
            <person name="Sharon I."/>
            <person name="Castelle C.J."/>
            <person name="Probst A.J."/>
            <person name="Thomas B.C."/>
            <person name="Singh A."/>
            <person name="Wilkins M.J."/>
            <person name="Karaoz U."/>
            <person name="Brodie E.L."/>
            <person name="Williams K.H."/>
            <person name="Hubbard S.S."/>
            <person name="Banfield J.F."/>
        </authorList>
    </citation>
    <scope>NUCLEOTIDE SEQUENCE [LARGE SCALE GENOMIC DNA]</scope>
</reference>
<dbReference type="AlphaFoldDB" id="A0A1G2I385"/>
<name>A0A1G2I385_9BACT</name>
<evidence type="ECO:0000313" key="1">
    <source>
        <dbReference type="EMBL" id="OGZ69215.1"/>
    </source>
</evidence>
<sequence>MNDIEKLTAYFIEIKGIRGRKARYFRSAGQLLTLCDHSLEKAKEMLNKAKEWADKEGLEWELETVTKKYLELQNK</sequence>